<dbReference type="RefSeq" id="XP_065665298.1">
    <property type="nucleotide sequence ID" value="XM_065809226.1"/>
</dbReference>
<dbReference type="Pfam" id="PF00447">
    <property type="entry name" value="HSF_DNA-bind"/>
    <property type="match status" value="2"/>
</dbReference>
<keyword evidence="4" id="KW-0539">Nucleus</keyword>
<feature type="domain" description="HSF-type DNA-binding" evidence="6">
    <location>
        <begin position="228"/>
        <end position="338"/>
    </location>
</feature>
<dbReference type="PANTHER" id="PTHR10015:SF465">
    <property type="entry name" value="HSF-TYPE DNA-BINDING DOMAIN-CONTAINING PROTEIN"/>
    <property type="match status" value="1"/>
</dbReference>
<evidence type="ECO:0000259" key="6">
    <source>
        <dbReference type="SMART" id="SM00415"/>
    </source>
</evidence>
<reference evidence="8" key="1">
    <citation type="submission" date="2025-08" db="UniProtKB">
        <authorList>
            <consortium name="RefSeq"/>
        </authorList>
    </citation>
    <scope>IDENTIFICATION</scope>
</reference>
<dbReference type="GeneID" id="101240141"/>
<protein>
    <submittedName>
        <fullName evidence="8">Uncharacterized protein LOC101240141 isoform X4</fullName>
    </submittedName>
</protein>
<keyword evidence="7" id="KW-1185">Reference proteome</keyword>
<dbReference type="InterPro" id="IPR036390">
    <property type="entry name" value="WH_DNA-bd_sf"/>
</dbReference>
<dbReference type="Gene3D" id="1.10.10.10">
    <property type="entry name" value="Winged helix-like DNA-binding domain superfamily/Winged helix DNA-binding domain"/>
    <property type="match status" value="2"/>
</dbReference>
<evidence type="ECO:0000313" key="7">
    <source>
        <dbReference type="Proteomes" id="UP001652625"/>
    </source>
</evidence>
<dbReference type="InterPro" id="IPR036388">
    <property type="entry name" value="WH-like_DNA-bd_sf"/>
</dbReference>
<dbReference type="PANTHER" id="PTHR10015">
    <property type="entry name" value="HEAT SHOCK TRANSCRIPTION FACTOR"/>
    <property type="match status" value="1"/>
</dbReference>
<evidence type="ECO:0000256" key="1">
    <source>
        <dbReference type="ARBA" id="ARBA00004123"/>
    </source>
</evidence>
<accession>A0ABM4CTR0</accession>
<keyword evidence="3" id="KW-0238">DNA-binding</keyword>
<dbReference type="SUPFAM" id="SSF46785">
    <property type="entry name" value="Winged helix' DNA-binding domain"/>
    <property type="match status" value="2"/>
</dbReference>
<dbReference type="SMART" id="SM00415">
    <property type="entry name" value="HSF"/>
    <property type="match status" value="2"/>
</dbReference>
<organism evidence="7 8">
    <name type="scientific">Hydra vulgaris</name>
    <name type="common">Hydra</name>
    <name type="synonym">Hydra attenuata</name>
    <dbReference type="NCBI Taxonomy" id="6087"/>
    <lineage>
        <taxon>Eukaryota</taxon>
        <taxon>Metazoa</taxon>
        <taxon>Cnidaria</taxon>
        <taxon>Hydrozoa</taxon>
        <taxon>Hydroidolina</taxon>
        <taxon>Anthoathecata</taxon>
        <taxon>Aplanulata</taxon>
        <taxon>Hydridae</taxon>
        <taxon>Hydra</taxon>
    </lineage>
</organism>
<dbReference type="InterPro" id="IPR000232">
    <property type="entry name" value="HSF_DNA-bd"/>
</dbReference>
<comment type="subcellular location">
    <subcellularLocation>
        <location evidence="1">Nucleus</location>
    </subcellularLocation>
</comment>
<gene>
    <name evidence="8" type="primary">LOC101240141</name>
</gene>
<evidence type="ECO:0000256" key="2">
    <source>
        <dbReference type="ARBA" id="ARBA00006403"/>
    </source>
</evidence>
<evidence type="ECO:0000256" key="5">
    <source>
        <dbReference type="RuleBase" id="RU004020"/>
    </source>
</evidence>
<comment type="similarity">
    <text evidence="2 5">Belongs to the HSF family.</text>
</comment>
<evidence type="ECO:0000256" key="3">
    <source>
        <dbReference type="ARBA" id="ARBA00023125"/>
    </source>
</evidence>
<dbReference type="Proteomes" id="UP001652625">
    <property type="component" value="Chromosome 11"/>
</dbReference>
<evidence type="ECO:0000256" key="4">
    <source>
        <dbReference type="ARBA" id="ARBA00023242"/>
    </source>
</evidence>
<sequence length="435" mass="51552">MKMEDRNENSIYFGRDTSSVSLDLINCAIHDDTFMCVMEACEGKSFPSRLWHLLSKNHELNKYIHWSEDGNSIIIPCEVYFYEKVLHRANHKVFKTTSMNSFLRQLNLYGFKKIKMGNDALFFDQEKNSWPEMVFQHPDFKRGQPMLLDRIKRRCNVKKSRGKKLFQHTDVNPSSLYLANKSSQLKNFIVRCVPHEDQYQNTDFHNQMINTEPAKKKNMCTSINELFEGQSFPYRLFFLVSESHRFENVINWSFDGSCIEIPSQLNFLNKVLLRRNQKIFKTESMKSFVRQLNLYGFRKVQVDKQNYMRERHSWPEAVFAHPFFQKGRADLLDHVKRRVHVKLKYTCPREYMFYPNITDSYSDVLNTGQEPLFSFPQYFSGDTHIERTPYEVDLSYECDPPYDTIDANSAVALQFVLESFCEEMFEACESNNCHE</sequence>
<name>A0ABM4CTR0_HYDVU</name>
<proteinExistence type="inferred from homology"/>
<evidence type="ECO:0000313" key="8">
    <source>
        <dbReference type="RefSeq" id="XP_065665298.1"/>
    </source>
</evidence>
<feature type="domain" description="HSF-type DNA-binding" evidence="6">
    <location>
        <begin position="42"/>
        <end position="154"/>
    </location>
</feature>